<name>A0ABP9FJX7_9SPHI</name>
<evidence type="ECO:0000313" key="2">
    <source>
        <dbReference type="Proteomes" id="UP001501436"/>
    </source>
</evidence>
<sequence length="50" mass="5788">MVKPLAAPKQRELYEQLAKFTDWMNRPKDAAEIQKDSKKAVPVSQLPMLF</sequence>
<evidence type="ECO:0000313" key="1">
    <source>
        <dbReference type="EMBL" id="GAA4905970.1"/>
    </source>
</evidence>
<proteinExistence type="predicted"/>
<reference evidence="2" key="1">
    <citation type="journal article" date="2019" name="Int. J. Syst. Evol. Microbiol.">
        <title>The Global Catalogue of Microorganisms (GCM) 10K type strain sequencing project: providing services to taxonomists for standard genome sequencing and annotation.</title>
        <authorList>
            <consortium name="The Broad Institute Genomics Platform"/>
            <consortium name="The Broad Institute Genome Sequencing Center for Infectious Disease"/>
            <person name="Wu L."/>
            <person name="Ma J."/>
        </authorList>
    </citation>
    <scope>NUCLEOTIDE SEQUENCE [LARGE SCALE GENOMIC DNA]</scope>
    <source>
        <strain evidence="2">JCM 18283</strain>
    </source>
</reference>
<accession>A0ABP9FJX7</accession>
<comment type="caution">
    <text evidence="1">The sequence shown here is derived from an EMBL/GenBank/DDBJ whole genome shotgun (WGS) entry which is preliminary data.</text>
</comment>
<dbReference type="Proteomes" id="UP001501436">
    <property type="component" value="Unassembled WGS sequence"/>
</dbReference>
<gene>
    <name evidence="1" type="ORF">GCM10023313_05830</name>
</gene>
<protein>
    <submittedName>
        <fullName evidence="1">Uncharacterized protein</fullName>
    </submittedName>
</protein>
<keyword evidence="2" id="KW-1185">Reference proteome</keyword>
<dbReference type="EMBL" id="BAABJI010000001">
    <property type="protein sequence ID" value="GAA4905970.1"/>
    <property type="molecule type" value="Genomic_DNA"/>
</dbReference>
<organism evidence="1 2">
    <name type="scientific">Mucilaginibacter defluvii</name>
    <dbReference type="NCBI Taxonomy" id="1196019"/>
    <lineage>
        <taxon>Bacteria</taxon>
        <taxon>Pseudomonadati</taxon>
        <taxon>Bacteroidota</taxon>
        <taxon>Sphingobacteriia</taxon>
        <taxon>Sphingobacteriales</taxon>
        <taxon>Sphingobacteriaceae</taxon>
        <taxon>Mucilaginibacter</taxon>
    </lineage>
</organism>